<dbReference type="EMBL" id="GAMC01009690">
    <property type="protein sequence ID" value="JAB96865.1"/>
    <property type="molecule type" value="mRNA"/>
</dbReference>
<reference evidence="2" key="2">
    <citation type="journal article" date="2014" name="BMC Genomics">
        <title>A genomic perspective to assessing quality of mass-reared SIT flies used in Mediterranean fruit fly (Ceratitis capitata) eradication in California.</title>
        <authorList>
            <person name="Calla B."/>
            <person name="Hall B."/>
            <person name="Hou S."/>
            <person name="Geib S.M."/>
        </authorList>
    </citation>
    <scope>NUCLEOTIDE SEQUENCE</scope>
</reference>
<evidence type="ECO:0000313" key="2">
    <source>
        <dbReference type="EMBL" id="JAB96865.1"/>
    </source>
</evidence>
<sequence>MTPGLNINRLNLPNMVDRQLNEASIPETYFRPVVIGGKRKALEEKPPMATEMGASFDSIVATVHTKLRNKSVRKTHEHAANPVEKNKVLTETPTETSPKLHTVCVETPETNLELKDYMQKSTLPLKAASIPQIKAVRAQKQQQRMRRSMPHYADYNDPISQKRFLEVREQKRILEDMLAQHQRLQHDRQSIAMEIQAMREHLSDIRHKLDISLKRLTTKPIVRSEVLLKPKVFFRPQQCNRPNLRKSPSPPNKPPTLPSILKSPNLAAKPLIPPAKPAVSPVRTNKSPARKPRSPSRNVKRDKVVA</sequence>
<protein>
    <submittedName>
        <fullName evidence="2">Uncharacterized protein</fullName>
    </submittedName>
</protein>
<dbReference type="AlphaFoldDB" id="W8B6P0"/>
<feature type="compositionally biased region" description="Pro residues" evidence="1">
    <location>
        <begin position="248"/>
        <end position="257"/>
    </location>
</feature>
<dbReference type="OrthoDB" id="7865731at2759"/>
<feature type="region of interest" description="Disordered" evidence="1">
    <location>
        <begin position="237"/>
        <end position="306"/>
    </location>
</feature>
<feature type="compositionally biased region" description="Basic residues" evidence="1">
    <location>
        <begin position="288"/>
        <end position="298"/>
    </location>
</feature>
<name>W8B6P0_CERCA</name>
<reference evidence="2" key="1">
    <citation type="submission" date="2013-07" db="EMBL/GenBank/DDBJ databases">
        <authorList>
            <person name="Geib S."/>
        </authorList>
    </citation>
    <scope>NUCLEOTIDE SEQUENCE</scope>
</reference>
<evidence type="ECO:0000256" key="1">
    <source>
        <dbReference type="SAM" id="MobiDB-lite"/>
    </source>
</evidence>
<organism evidence="2">
    <name type="scientific">Ceratitis capitata</name>
    <name type="common">Mediterranean fruit fly</name>
    <name type="synonym">Tephritis capitata</name>
    <dbReference type="NCBI Taxonomy" id="7213"/>
    <lineage>
        <taxon>Eukaryota</taxon>
        <taxon>Metazoa</taxon>
        <taxon>Ecdysozoa</taxon>
        <taxon>Arthropoda</taxon>
        <taxon>Hexapoda</taxon>
        <taxon>Insecta</taxon>
        <taxon>Pterygota</taxon>
        <taxon>Neoptera</taxon>
        <taxon>Endopterygota</taxon>
        <taxon>Diptera</taxon>
        <taxon>Brachycera</taxon>
        <taxon>Muscomorpha</taxon>
        <taxon>Tephritoidea</taxon>
        <taxon>Tephritidae</taxon>
        <taxon>Ceratitis</taxon>
        <taxon>Ceratitis</taxon>
    </lineage>
</organism>
<accession>W8B6P0</accession>
<proteinExistence type="evidence at transcript level"/>